<evidence type="ECO:0000313" key="2">
    <source>
        <dbReference type="Proteomes" id="UP000441354"/>
    </source>
</evidence>
<proteinExistence type="predicted"/>
<protein>
    <submittedName>
        <fullName evidence="1">Uncharacterized protein</fullName>
    </submittedName>
</protein>
<sequence>MFEDLEKQIEFEQQSMRVNVVRALIGIEGNLVMTNTEGRIDGSVVLHGYKRDYKEIKTVKFLVGKDEIESLNEAKNFSEVYEIYKEIGYFQEV</sequence>
<dbReference type="AlphaFoldDB" id="A0A7V7RP93"/>
<evidence type="ECO:0000313" key="1">
    <source>
        <dbReference type="EMBL" id="KAB2335067.1"/>
    </source>
</evidence>
<reference evidence="1 2" key="1">
    <citation type="journal article" date="2014" name="Arch. Microbiol.">
        <title>Bacillus mesophilum sp. nov., strain IITR-54T, a novel 4-chlorobiphenyl dechlorinating bacterium.</title>
        <authorList>
            <person name="Manickam N."/>
            <person name="Singh N.K."/>
            <person name="Bajaj A."/>
            <person name="Kumar R.M."/>
            <person name="Kaur G."/>
            <person name="Kaur N."/>
            <person name="Bala M."/>
            <person name="Kumar A."/>
            <person name="Mayilraj S."/>
        </authorList>
    </citation>
    <scope>NUCLEOTIDE SEQUENCE [LARGE SCALE GENOMIC DNA]</scope>
    <source>
        <strain evidence="1 2">IITR-54</strain>
    </source>
</reference>
<comment type="caution">
    <text evidence="1">The sequence shown here is derived from an EMBL/GenBank/DDBJ whole genome shotgun (WGS) entry which is preliminary data.</text>
</comment>
<dbReference type="RefSeq" id="WP_151571751.1">
    <property type="nucleotide sequence ID" value="NZ_WBOT01000001.1"/>
</dbReference>
<keyword evidence="2" id="KW-1185">Reference proteome</keyword>
<accession>A0A7V7RP93</accession>
<name>A0A7V7RP93_9BACI</name>
<gene>
    <name evidence="1" type="ORF">F7732_00385</name>
</gene>
<dbReference type="EMBL" id="WBOT01000001">
    <property type="protein sequence ID" value="KAB2335067.1"/>
    <property type="molecule type" value="Genomic_DNA"/>
</dbReference>
<organism evidence="1 2">
    <name type="scientific">Bacillus mesophilum</name>
    <dbReference type="NCBI Taxonomy" id="1071718"/>
    <lineage>
        <taxon>Bacteria</taxon>
        <taxon>Bacillati</taxon>
        <taxon>Bacillota</taxon>
        <taxon>Bacilli</taxon>
        <taxon>Bacillales</taxon>
        <taxon>Bacillaceae</taxon>
        <taxon>Bacillus</taxon>
    </lineage>
</organism>
<dbReference type="Proteomes" id="UP000441354">
    <property type="component" value="Unassembled WGS sequence"/>
</dbReference>